<dbReference type="STRING" id="553311.SAMN05216231_3257"/>
<dbReference type="InterPro" id="IPR036217">
    <property type="entry name" value="MethylDNA_cys_MeTrfase_DNAb"/>
</dbReference>
<evidence type="ECO:0000259" key="12">
    <source>
        <dbReference type="Pfam" id="PF02805"/>
    </source>
</evidence>
<dbReference type="PROSITE" id="PS00374">
    <property type="entry name" value="MGMT"/>
    <property type="match status" value="1"/>
</dbReference>
<keyword evidence="5 10" id="KW-0808">Transferase</keyword>
<dbReference type="GO" id="GO:0006355">
    <property type="term" value="P:regulation of DNA-templated transcription"/>
    <property type="evidence" value="ECO:0007669"/>
    <property type="project" value="InterPro"/>
</dbReference>
<gene>
    <name evidence="14" type="ORF">SAMN05216231_3257</name>
</gene>
<feature type="domain" description="Methylated-DNA-[protein]-cysteine S-methyltransferase DNA binding" evidence="11">
    <location>
        <begin position="220"/>
        <end position="299"/>
    </location>
</feature>
<dbReference type="Gene3D" id="1.10.10.10">
    <property type="entry name" value="Winged helix-like DNA-binding domain superfamily/Winged helix DNA-binding domain"/>
    <property type="match status" value="1"/>
</dbReference>
<feature type="active site" description="Nucleophile; methyl group acceptor" evidence="10">
    <location>
        <position position="271"/>
    </location>
</feature>
<dbReference type="InterPro" id="IPR036631">
    <property type="entry name" value="MGMT_N_sf"/>
</dbReference>
<dbReference type="SUPFAM" id="SSF53155">
    <property type="entry name" value="Methylated DNA-protein cysteine methyltransferase domain"/>
    <property type="match status" value="1"/>
</dbReference>
<dbReference type="GO" id="GO:0032259">
    <property type="term" value="P:methylation"/>
    <property type="evidence" value="ECO:0007669"/>
    <property type="project" value="UniProtKB-KW"/>
</dbReference>
<evidence type="ECO:0000313" key="15">
    <source>
        <dbReference type="Proteomes" id="UP000199444"/>
    </source>
</evidence>
<keyword evidence="6 10" id="KW-0227">DNA damage</keyword>
<dbReference type="InterPro" id="IPR023546">
    <property type="entry name" value="MGMT"/>
</dbReference>
<dbReference type="CDD" id="cd06445">
    <property type="entry name" value="ATase"/>
    <property type="match status" value="1"/>
</dbReference>
<proteinExistence type="inferred from homology"/>
<evidence type="ECO:0000256" key="9">
    <source>
        <dbReference type="ARBA" id="ARBA00049348"/>
    </source>
</evidence>
<dbReference type="HAMAP" id="MF_00772">
    <property type="entry name" value="OGT"/>
    <property type="match status" value="1"/>
</dbReference>
<dbReference type="EC" id="2.1.1.63" evidence="10"/>
<dbReference type="GO" id="GO:0006307">
    <property type="term" value="P:DNA alkylation repair"/>
    <property type="evidence" value="ECO:0007669"/>
    <property type="project" value="UniProtKB-UniRule"/>
</dbReference>
<dbReference type="RefSeq" id="WP_092494007.1">
    <property type="nucleotide sequence ID" value="NZ_FNKD01000004.1"/>
</dbReference>
<dbReference type="Pfam" id="PF02805">
    <property type="entry name" value="Ada_Zn_binding"/>
    <property type="match status" value="1"/>
</dbReference>
<keyword evidence="8 10" id="KW-0234">DNA repair</keyword>
<evidence type="ECO:0000256" key="1">
    <source>
        <dbReference type="ARBA" id="ARBA00001286"/>
    </source>
</evidence>
<evidence type="ECO:0000256" key="2">
    <source>
        <dbReference type="ARBA" id="ARBA00008711"/>
    </source>
</evidence>
<dbReference type="PANTHER" id="PTHR10815">
    <property type="entry name" value="METHYLATED-DNA--PROTEIN-CYSTEINE METHYLTRANSFERASE"/>
    <property type="match status" value="1"/>
</dbReference>
<evidence type="ECO:0000256" key="6">
    <source>
        <dbReference type="ARBA" id="ARBA00022763"/>
    </source>
</evidence>
<dbReference type="InterPro" id="IPR014048">
    <property type="entry name" value="MethylDNA_cys_MeTrfase_DNA-bd"/>
</dbReference>
<dbReference type="Gene3D" id="3.40.10.10">
    <property type="entry name" value="DNA Methylphosphotriester Repair Domain"/>
    <property type="match status" value="1"/>
</dbReference>
<comment type="catalytic activity">
    <reaction evidence="9 10">
        <text>a 6-O-methyl-2'-deoxyguanosine in DNA + L-cysteinyl-[protein] = S-methyl-L-cysteinyl-[protein] + a 2'-deoxyguanosine in DNA</text>
        <dbReference type="Rhea" id="RHEA:24000"/>
        <dbReference type="Rhea" id="RHEA-COMP:10131"/>
        <dbReference type="Rhea" id="RHEA-COMP:10132"/>
        <dbReference type="Rhea" id="RHEA-COMP:11367"/>
        <dbReference type="Rhea" id="RHEA-COMP:11368"/>
        <dbReference type="ChEBI" id="CHEBI:29950"/>
        <dbReference type="ChEBI" id="CHEBI:82612"/>
        <dbReference type="ChEBI" id="CHEBI:85445"/>
        <dbReference type="ChEBI" id="CHEBI:85448"/>
        <dbReference type="EC" id="2.1.1.63"/>
    </reaction>
</comment>
<comment type="similarity">
    <text evidence="2 10">Belongs to the MGMT family.</text>
</comment>
<evidence type="ECO:0000256" key="3">
    <source>
        <dbReference type="ARBA" id="ARBA00022490"/>
    </source>
</evidence>
<dbReference type="InterPro" id="IPR001497">
    <property type="entry name" value="MethylDNA_cys_MeTrfase_AS"/>
</dbReference>
<evidence type="ECO:0000256" key="8">
    <source>
        <dbReference type="ARBA" id="ARBA00023204"/>
    </source>
</evidence>
<dbReference type="InterPro" id="IPR035451">
    <property type="entry name" value="Ada-like_dom_sf"/>
</dbReference>
<keyword evidence="3 10" id="KW-0963">Cytoplasm</keyword>
<dbReference type="GO" id="GO:0005737">
    <property type="term" value="C:cytoplasm"/>
    <property type="evidence" value="ECO:0007669"/>
    <property type="project" value="UniProtKB-SubCell"/>
</dbReference>
<dbReference type="InterPro" id="IPR036388">
    <property type="entry name" value="WH-like_DNA-bd_sf"/>
</dbReference>
<dbReference type="InterPro" id="IPR004026">
    <property type="entry name" value="Ada_DNA_repair_Zn-bd"/>
</dbReference>
<comment type="catalytic activity">
    <reaction evidence="1 10">
        <text>a 4-O-methyl-thymidine in DNA + L-cysteinyl-[protein] = a thymidine in DNA + S-methyl-L-cysteinyl-[protein]</text>
        <dbReference type="Rhea" id="RHEA:53428"/>
        <dbReference type="Rhea" id="RHEA-COMP:10131"/>
        <dbReference type="Rhea" id="RHEA-COMP:10132"/>
        <dbReference type="Rhea" id="RHEA-COMP:13555"/>
        <dbReference type="Rhea" id="RHEA-COMP:13556"/>
        <dbReference type="ChEBI" id="CHEBI:29950"/>
        <dbReference type="ChEBI" id="CHEBI:82612"/>
        <dbReference type="ChEBI" id="CHEBI:137386"/>
        <dbReference type="ChEBI" id="CHEBI:137387"/>
        <dbReference type="EC" id="2.1.1.63"/>
    </reaction>
</comment>
<evidence type="ECO:0000259" key="11">
    <source>
        <dbReference type="Pfam" id="PF01035"/>
    </source>
</evidence>
<comment type="subcellular location">
    <subcellularLocation>
        <location evidence="10">Cytoplasm</location>
    </subcellularLocation>
</comment>
<dbReference type="FunFam" id="1.10.10.10:FF:000214">
    <property type="entry name" value="Methylated-DNA--protein-cysteine methyltransferase"/>
    <property type="match status" value="1"/>
</dbReference>
<organism evidence="14 15">
    <name type="scientific">Virgibacillus salinus</name>
    <dbReference type="NCBI Taxonomy" id="553311"/>
    <lineage>
        <taxon>Bacteria</taxon>
        <taxon>Bacillati</taxon>
        <taxon>Bacillota</taxon>
        <taxon>Bacilli</taxon>
        <taxon>Bacillales</taxon>
        <taxon>Bacillaceae</taxon>
        <taxon>Virgibacillus</taxon>
    </lineage>
</organism>
<feature type="domain" description="Methylguanine DNA methyltransferase ribonuclease-like" evidence="13">
    <location>
        <begin position="138"/>
        <end position="216"/>
    </location>
</feature>
<keyword evidence="4 10" id="KW-0489">Methyltransferase</keyword>
<dbReference type="GO" id="GO:0003677">
    <property type="term" value="F:DNA binding"/>
    <property type="evidence" value="ECO:0007669"/>
    <property type="project" value="InterPro"/>
</dbReference>
<dbReference type="InterPro" id="IPR008332">
    <property type="entry name" value="MethylG_MeTrfase_N"/>
</dbReference>
<dbReference type="Pfam" id="PF02870">
    <property type="entry name" value="Methyltransf_1N"/>
    <property type="match status" value="1"/>
</dbReference>
<comment type="function">
    <text evidence="10">Involved in the cellular defense against the biological effects of O6-methylguanine (O6-MeG) and O4-methylthymine (O4-MeT) in DNA. Repairs the methylated nucleobase in DNA by stoichiometrically transferring the methyl group to a cysteine residue in the enzyme. This is a suicide reaction: the enzyme is irreversibly inactivated.</text>
</comment>
<feature type="domain" description="Ada DNA repair metal-binding" evidence="12">
    <location>
        <begin position="13"/>
        <end position="74"/>
    </location>
</feature>
<keyword evidence="15" id="KW-1185">Reference proteome</keyword>
<evidence type="ECO:0000256" key="5">
    <source>
        <dbReference type="ARBA" id="ARBA00022679"/>
    </source>
</evidence>
<dbReference type="Proteomes" id="UP000199444">
    <property type="component" value="Unassembled WGS sequence"/>
</dbReference>
<evidence type="ECO:0000256" key="4">
    <source>
        <dbReference type="ARBA" id="ARBA00022603"/>
    </source>
</evidence>
<evidence type="ECO:0000313" key="14">
    <source>
        <dbReference type="EMBL" id="SDR01242.1"/>
    </source>
</evidence>
<dbReference type="AlphaFoldDB" id="A0A1H1FJM1"/>
<dbReference type="EMBL" id="FNKD01000004">
    <property type="protein sequence ID" value="SDR01242.1"/>
    <property type="molecule type" value="Genomic_DNA"/>
</dbReference>
<name>A0A1H1FJM1_9BACI</name>
<dbReference type="SUPFAM" id="SSF57884">
    <property type="entry name" value="Ada DNA repair protein, N-terminal domain (N-Ada 10)"/>
    <property type="match status" value="1"/>
</dbReference>
<accession>A0A1H1FJM1</accession>
<reference evidence="14 15" key="1">
    <citation type="submission" date="2016-10" db="EMBL/GenBank/DDBJ databases">
        <authorList>
            <person name="de Groot N.N."/>
        </authorList>
    </citation>
    <scope>NUCLEOTIDE SEQUENCE [LARGE SCALE GENOMIC DNA]</scope>
    <source>
        <strain evidence="14 15">CGMCC 1.10449</strain>
    </source>
</reference>
<dbReference type="Pfam" id="PF01035">
    <property type="entry name" value="DNA_binding_1"/>
    <property type="match status" value="1"/>
</dbReference>
<keyword evidence="7" id="KW-0010">Activator</keyword>
<evidence type="ECO:0000256" key="10">
    <source>
        <dbReference type="HAMAP-Rule" id="MF_00772"/>
    </source>
</evidence>
<dbReference type="GO" id="GO:0008270">
    <property type="term" value="F:zinc ion binding"/>
    <property type="evidence" value="ECO:0007669"/>
    <property type="project" value="InterPro"/>
</dbReference>
<comment type="miscellaneous">
    <text evidence="10">This enzyme catalyzes only one turnover and therefore is not strictly catalytic. According to one definition, an enzyme is a biocatalyst that acts repeatedly and over many reaction cycles.</text>
</comment>
<sequence length="300" mass="34421">MVTAKNSVLTTEQWKAIRENDENFDDQFFYAVRTTKIFCRPSCKSRVPNFNNVTIFYNVDEALAAGFRPCKRCKRCKSAGFRLPDEEWVLQAEAYMREHSSKQLTLDRKNEQDRHHENSEKVMKMRCYVMKYNEENVVYYGHIKSDGCSIYLAVTDTGLCFIGSDNGRVSEMKSWFNSKRPRAHLVEDWNEVSVYAEQLVDYLNGERKNIDLPIDLNGTEFQEAVWAELQNIPYGKTKSYTDISEAIGKPDSVRAVGTAVGANPLLIVVPCHRVISKSGKLTGYRGGIPMKEKLLRLERS</sequence>
<dbReference type="PANTHER" id="PTHR10815:SF12">
    <property type="entry name" value="METHYLATED-DNA--PROTEIN-CYSTEINE METHYLTRANSFERASE, INDUCIBLE"/>
    <property type="match status" value="1"/>
</dbReference>
<dbReference type="SUPFAM" id="SSF46767">
    <property type="entry name" value="Methylated DNA-protein cysteine methyltransferase, C-terminal domain"/>
    <property type="match status" value="1"/>
</dbReference>
<dbReference type="NCBIfam" id="TIGR00589">
    <property type="entry name" value="ogt"/>
    <property type="match status" value="1"/>
</dbReference>
<evidence type="ECO:0000256" key="7">
    <source>
        <dbReference type="ARBA" id="ARBA00023159"/>
    </source>
</evidence>
<dbReference type="GO" id="GO:0003908">
    <property type="term" value="F:methylated-DNA-[protein]-cysteine S-methyltransferase activity"/>
    <property type="evidence" value="ECO:0007669"/>
    <property type="project" value="UniProtKB-UniRule"/>
</dbReference>
<dbReference type="Gene3D" id="3.30.160.70">
    <property type="entry name" value="Methylated DNA-protein cysteine methyltransferase domain"/>
    <property type="match status" value="1"/>
</dbReference>
<evidence type="ECO:0000259" key="13">
    <source>
        <dbReference type="Pfam" id="PF02870"/>
    </source>
</evidence>
<protein>
    <recommendedName>
        <fullName evidence="10">Methylated-DNA--protein-cysteine methyltransferase</fullName>
        <ecNumber evidence="10">2.1.1.63</ecNumber>
    </recommendedName>
    <alternativeName>
        <fullName evidence="10">6-O-methylguanine-DNA methyltransferase</fullName>
        <shortName evidence="10">MGMT</shortName>
    </alternativeName>
    <alternativeName>
        <fullName evidence="10">O-6-methylguanine-DNA-alkyltransferase</fullName>
    </alternativeName>
</protein>